<dbReference type="Gene3D" id="3.10.450.50">
    <property type="match status" value="1"/>
</dbReference>
<dbReference type="PATRIC" id="fig|571913.6.peg.5117"/>
<dbReference type="Gene3D" id="1.10.10.10">
    <property type="entry name" value="Winged helix-like DNA-binding domain superfamily/Winged helix DNA-binding domain"/>
    <property type="match status" value="1"/>
</dbReference>
<dbReference type="PANTHER" id="PTHR30173:SF36">
    <property type="entry name" value="ECF RNA POLYMERASE SIGMA FACTOR SIGJ"/>
    <property type="match status" value="1"/>
</dbReference>
<dbReference type="RefSeq" id="WP_052596129.1">
    <property type="nucleotide sequence ID" value="NZ_CP011112.1"/>
</dbReference>
<dbReference type="Pfam" id="PF08281">
    <property type="entry name" value="Sigma70_r4_2"/>
    <property type="match status" value="1"/>
</dbReference>
<feature type="domain" description="RNA polymerase sigma-70 region 2" evidence="6">
    <location>
        <begin position="10"/>
        <end position="70"/>
    </location>
</feature>
<evidence type="ECO:0000256" key="5">
    <source>
        <dbReference type="ARBA" id="ARBA00023163"/>
    </source>
</evidence>
<organism evidence="8 9">
    <name type="scientific">Luteipulveratus mongoliensis</name>
    <dbReference type="NCBI Taxonomy" id="571913"/>
    <lineage>
        <taxon>Bacteria</taxon>
        <taxon>Bacillati</taxon>
        <taxon>Actinomycetota</taxon>
        <taxon>Actinomycetes</taxon>
        <taxon>Micrococcales</taxon>
        <taxon>Dermacoccaceae</taxon>
        <taxon>Luteipulveratus</taxon>
    </lineage>
</organism>
<keyword evidence="9" id="KW-1185">Reference proteome</keyword>
<evidence type="ECO:0000313" key="9">
    <source>
        <dbReference type="Proteomes" id="UP000066480"/>
    </source>
</evidence>
<dbReference type="STRING" id="571913.VV02_25245"/>
<evidence type="ECO:0000256" key="3">
    <source>
        <dbReference type="ARBA" id="ARBA00023015"/>
    </source>
</evidence>
<dbReference type="GO" id="GO:0016987">
    <property type="term" value="F:sigma factor activity"/>
    <property type="evidence" value="ECO:0007669"/>
    <property type="project" value="UniProtKB-KW"/>
</dbReference>
<dbReference type="SUPFAM" id="SSF88659">
    <property type="entry name" value="Sigma3 and sigma4 domains of RNA polymerase sigma factors"/>
    <property type="match status" value="1"/>
</dbReference>
<dbReference type="Gene3D" id="1.10.1740.10">
    <property type="match status" value="1"/>
</dbReference>
<dbReference type="InterPro" id="IPR013325">
    <property type="entry name" value="RNA_pol_sigma_r2"/>
</dbReference>
<dbReference type="InterPro" id="IPR014303">
    <property type="entry name" value="RNA_pol_sigma-70_ECF"/>
</dbReference>
<dbReference type="InterPro" id="IPR007627">
    <property type="entry name" value="RNA_pol_sigma70_r2"/>
</dbReference>
<dbReference type="EMBL" id="CP011112">
    <property type="protein sequence ID" value="AKU18378.1"/>
    <property type="molecule type" value="Genomic_DNA"/>
</dbReference>
<evidence type="ECO:0000259" key="6">
    <source>
        <dbReference type="Pfam" id="PF04542"/>
    </source>
</evidence>
<name>A0A0K1JP66_9MICO</name>
<dbReference type="InterPro" id="IPR014284">
    <property type="entry name" value="RNA_pol_sigma-70_dom"/>
</dbReference>
<evidence type="ECO:0000256" key="1">
    <source>
        <dbReference type="ARBA" id="ARBA00010641"/>
    </source>
</evidence>
<reference evidence="8 9" key="1">
    <citation type="submission" date="2015-03" db="EMBL/GenBank/DDBJ databases">
        <title>Luteipulveratus halotolerans sp. nov., a novel actinobacterium (Dermacoccaceae) from Sarawak, Malaysia.</title>
        <authorList>
            <person name="Juboi H."/>
            <person name="Basik A."/>
            <person name="Shamsul S.S."/>
            <person name="Arnold P."/>
            <person name="Schmitt E.K."/>
            <person name="Sanglier J.-J."/>
            <person name="Yeo T."/>
        </authorList>
    </citation>
    <scope>NUCLEOTIDE SEQUENCE [LARGE SCALE GENOMIC DNA]</scope>
    <source>
        <strain evidence="8 9">MN07-A0370</strain>
    </source>
</reference>
<accession>A0A0K1JP66</accession>
<keyword evidence="3" id="KW-0805">Transcription regulation</keyword>
<dbReference type="InterPro" id="IPR036388">
    <property type="entry name" value="WH-like_DNA-bd_sf"/>
</dbReference>
<dbReference type="GO" id="GO:0006352">
    <property type="term" value="P:DNA-templated transcription initiation"/>
    <property type="evidence" value="ECO:0007669"/>
    <property type="project" value="InterPro"/>
</dbReference>
<comment type="subunit">
    <text evidence="2">Interacts transiently with the RNA polymerase catalytic core formed by RpoA, RpoB, RpoC and RpoZ (2 alpha, 1 beta, 1 beta' and 1 omega subunit) to form the RNA polymerase holoenzyme that can initiate transcription.</text>
</comment>
<dbReference type="InterPro" id="IPR052704">
    <property type="entry name" value="ECF_Sigma-70_Domain"/>
</dbReference>
<sequence>MTDLAVEHDQLRPLMFSIAYRMLGSVAEAEDVVQDAFLRMHESGVDASSPDAYATTVTTRLAIDVLRSARHQRETYVGSWVPEPLLAADPDPSHRIEMDETVSVAFLIVLERLSPLERAVFVLREAFDYPYPRIAEIVERAEASCRQLMTRARQHVHDAQPRFPADDGRRTAIAGAFMEAVRSGELGALERLLAEDVTFQGDGGGKAPAISKPLRGRTQVARFLGGLLRQGARLGAVVEAVEANGQPSVRVSSADGAVLSVLSVEVAGDEVVAVHNQLNPDKLRHLGDVGNLYELLRSAP</sequence>
<dbReference type="Pfam" id="PF04542">
    <property type="entry name" value="Sigma70_r2"/>
    <property type="match status" value="1"/>
</dbReference>
<dbReference type="InterPro" id="IPR013249">
    <property type="entry name" value="RNA_pol_sigma70_r4_t2"/>
</dbReference>
<dbReference type="NCBIfam" id="TIGR02937">
    <property type="entry name" value="sigma70-ECF"/>
    <property type="match status" value="1"/>
</dbReference>
<dbReference type="GO" id="GO:0003677">
    <property type="term" value="F:DNA binding"/>
    <property type="evidence" value="ECO:0007669"/>
    <property type="project" value="InterPro"/>
</dbReference>
<keyword evidence="4" id="KW-0731">Sigma factor</keyword>
<evidence type="ECO:0000259" key="7">
    <source>
        <dbReference type="Pfam" id="PF08281"/>
    </source>
</evidence>
<dbReference type="PANTHER" id="PTHR30173">
    <property type="entry name" value="SIGMA 19 FACTOR"/>
    <property type="match status" value="1"/>
</dbReference>
<dbReference type="SUPFAM" id="SSF88946">
    <property type="entry name" value="Sigma2 domain of RNA polymerase sigma factors"/>
    <property type="match status" value="1"/>
</dbReference>
<evidence type="ECO:0000256" key="4">
    <source>
        <dbReference type="ARBA" id="ARBA00023082"/>
    </source>
</evidence>
<proteinExistence type="inferred from homology"/>
<evidence type="ECO:0000256" key="2">
    <source>
        <dbReference type="ARBA" id="ARBA00011344"/>
    </source>
</evidence>
<dbReference type="InterPro" id="IPR032710">
    <property type="entry name" value="NTF2-like_dom_sf"/>
</dbReference>
<dbReference type="AlphaFoldDB" id="A0A0K1JP66"/>
<gene>
    <name evidence="8" type="ORF">VV02_25245</name>
</gene>
<dbReference type="NCBIfam" id="TIGR02957">
    <property type="entry name" value="SigX4"/>
    <property type="match status" value="1"/>
</dbReference>
<dbReference type="NCBIfam" id="NF007214">
    <property type="entry name" value="PRK09636.1"/>
    <property type="match status" value="1"/>
</dbReference>
<dbReference type="KEGG" id="lmoi:VV02_25245"/>
<dbReference type="Proteomes" id="UP000066480">
    <property type="component" value="Chromosome"/>
</dbReference>
<dbReference type="InterPro" id="IPR013324">
    <property type="entry name" value="RNA_pol_sigma_r3/r4-like"/>
</dbReference>
<dbReference type="OrthoDB" id="3211555at2"/>
<dbReference type="SUPFAM" id="SSF54427">
    <property type="entry name" value="NTF2-like"/>
    <property type="match status" value="1"/>
</dbReference>
<protein>
    <submittedName>
        <fullName evidence="8">RNA polymerase sigma24 factor</fullName>
    </submittedName>
</protein>
<keyword evidence="5" id="KW-0804">Transcription</keyword>
<evidence type="ECO:0000313" key="8">
    <source>
        <dbReference type="EMBL" id="AKU18378.1"/>
    </source>
</evidence>
<comment type="similarity">
    <text evidence="1">Belongs to the sigma-70 factor family. ECF subfamily.</text>
</comment>
<feature type="domain" description="RNA polymerase sigma factor 70 region 4 type 2" evidence="7">
    <location>
        <begin position="109"/>
        <end position="155"/>
    </location>
</feature>